<reference evidence="2 3" key="1">
    <citation type="journal article" date="2010" name="Stand. Genomic Sci.">
        <title>Complete genome sequence of Desulfarculus baarsii type strain (2st14).</title>
        <authorList>
            <person name="Sun H."/>
            <person name="Spring S."/>
            <person name="Lapidus A."/>
            <person name="Davenport K."/>
            <person name="Del Rio T.G."/>
            <person name="Tice H."/>
            <person name="Nolan M."/>
            <person name="Copeland A."/>
            <person name="Cheng J.F."/>
            <person name="Lucas S."/>
            <person name="Tapia R."/>
            <person name="Goodwin L."/>
            <person name="Pitluck S."/>
            <person name="Ivanova N."/>
            <person name="Pagani I."/>
            <person name="Mavromatis K."/>
            <person name="Ovchinnikova G."/>
            <person name="Pati A."/>
            <person name="Chen A."/>
            <person name="Palaniappan K."/>
            <person name="Hauser L."/>
            <person name="Chang Y.J."/>
            <person name="Jeffries C.D."/>
            <person name="Detter J.C."/>
            <person name="Han C."/>
            <person name="Rohde M."/>
            <person name="Brambilla E."/>
            <person name="Goker M."/>
            <person name="Woyke T."/>
            <person name="Bristow J."/>
            <person name="Eisen J.A."/>
            <person name="Markowitz V."/>
            <person name="Hugenholtz P."/>
            <person name="Kyrpides N.C."/>
            <person name="Klenk H.P."/>
            <person name="Land M."/>
        </authorList>
    </citation>
    <scope>NUCLEOTIDE SEQUENCE [LARGE SCALE GENOMIC DNA]</scope>
    <source>
        <strain evidence="3">ATCC 33931 / DSM 2075 / LMG 7858 / VKM B-1802 / 2st14</strain>
    </source>
</reference>
<evidence type="ECO:0000313" key="3">
    <source>
        <dbReference type="Proteomes" id="UP000009047"/>
    </source>
</evidence>
<protein>
    <submittedName>
        <fullName evidence="2">Uncharacterized protein</fullName>
    </submittedName>
</protein>
<dbReference type="AlphaFoldDB" id="E1QJH7"/>
<gene>
    <name evidence="2" type="ordered locus">Deba_2358</name>
</gene>
<dbReference type="Proteomes" id="UP000009047">
    <property type="component" value="Chromosome"/>
</dbReference>
<dbReference type="PANTHER" id="PTHR35983:SF1">
    <property type="entry name" value="UPF0166 PROTEIN TM_0021"/>
    <property type="match status" value="1"/>
</dbReference>
<evidence type="ECO:0000313" key="2">
    <source>
        <dbReference type="EMBL" id="ADK85720.1"/>
    </source>
</evidence>
<dbReference type="Pfam" id="PF02641">
    <property type="entry name" value="DUF190"/>
    <property type="match status" value="1"/>
</dbReference>
<dbReference type="PANTHER" id="PTHR35983">
    <property type="entry name" value="UPF0166 PROTEIN TM_0021"/>
    <property type="match status" value="1"/>
</dbReference>
<dbReference type="InterPro" id="IPR011322">
    <property type="entry name" value="N-reg_PII-like_a/b"/>
</dbReference>
<dbReference type="SUPFAM" id="SSF54913">
    <property type="entry name" value="GlnB-like"/>
    <property type="match status" value="1"/>
</dbReference>
<dbReference type="eggNOG" id="COG1993">
    <property type="taxonomic scope" value="Bacteria"/>
</dbReference>
<dbReference type="EMBL" id="CP002085">
    <property type="protein sequence ID" value="ADK85720.1"/>
    <property type="molecule type" value="Genomic_DNA"/>
</dbReference>
<dbReference type="STRING" id="644282.Deba_2358"/>
<dbReference type="RefSeq" id="WP_013259159.1">
    <property type="nucleotide sequence ID" value="NC_014365.1"/>
</dbReference>
<evidence type="ECO:0000256" key="1">
    <source>
        <dbReference type="ARBA" id="ARBA00010554"/>
    </source>
</evidence>
<keyword evidence="3" id="KW-1185">Reference proteome</keyword>
<name>E1QJH7_DESB2</name>
<dbReference type="InterPro" id="IPR015867">
    <property type="entry name" value="N-reg_PII/ATP_PRibTrfase_C"/>
</dbReference>
<organism evidence="2 3">
    <name type="scientific">Desulfarculus baarsii (strain ATCC 33931 / DSM 2075 / LMG 7858 / VKM B-1802 / 2st14)</name>
    <dbReference type="NCBI Taxonomy" id="644282"/>
    <lineage>
        <taxon>Bacteria</taxon>
        <taxon>Pseudomonadati</taxon>
        <taxon>Thermodesulfobacteriota</taxon>
        <taxon>Desulfarculia</taxon>
        <taxon>Desulfarculales</taxon>
        <taxon>Desulfarculaceae</taxon>
        <taxon>Desulfarculus</taxon>
    </lineage>
</organism>
<accession>E1QJH7</accession>
<dbReference type="KEGG" id="dbr:Deba_2358"/>
<dbReference type="InterPro" id="IPR003793">
    <property type="entry name" value="UPF0166"/>
</dbReference>
<dbReference type="OrthoDB" id="9795599at2"/>
<comment type="similarity">
    <text evidence="1">Belongs to the UPF0166 family.</text>
</comment>
<dbReference type="HOGENOM" id="CLU_146749_0_1_7"/>
<dbReference type="Gene3D" id="3.30.70.120">
    <property type="match status" value="1"/>
</dbReference>
<sequence>MKLDGQCLRLSIFIGESARLHGKPVYQLIVERARQEGLAGATAWRAMLGFGANSRLHTDKILRLSEDLPVIIEIIDAEEKIQRFAPLLDELIGEGLVTMEPVRVVAYRANPEKYFQTHA</sequence>
<proteinExistence type="inferred from homology"/>